<dbReference type="AlphaFoldDB" id="A0A5N5X1H8"/>
<dbReference type="EMBL" id="ML732231">
    <property type="protein sequence ID" value="KAB8073230.1"/>
    <property type="molecule type" value="Genomic_DNA"/>
</dbReference>
<evidence type="ECO:0000313" key="3">
    <source>
        <dbReference type="Proteomes" id="UP000326565"/>
    </source>
</evidence>
<dbReference type="FunFam" id="3.30.300.130:FF:000007">
    <property type="entry name" value="Cytoplasmic protein required for cell viability"/>
    <property type="match status" value="1"/>
</dbReference>
<keyword evidence="3" id="KW-1185">Reference proteome</keyword>
<dbReference type="InterPro" id="IPR034904">
    <property type="entry name" value="FSCA_dom_sf"/>
</dbReference>
<sequence length="202" mass="21572">MASEMQNSNPTILNATDLPTRLRPAVSHKPGIFGNGLFATTLPSVGAEELLPVGSYSSAESDSDDDLVEEPIDEQEIYDLVSTISDPEHPIPLGALAVVSLPDIAITPTLQNVPASPLRTVTVLVTPTITHCSLATVIGLGVRVRLEQSLPPRFRVDVRIKEGTHSTADEVNKQLADKERVAAALENGTLMSVIAKMLETCQ</sequence>
<organism evidence="2 3">
    <name type="scientific">Aspergillus leporis</name>
    <dbReference type="NCBI Taxonomy" id="41062"/>
    <lineage>
        <taxon>Eukaryota</taxon>
        <taxon>Fungi</taxon>
        <taxon>Dikarya</taxon>
        <taxon>Ascomycota</taxon>
        <taxon>Pezizomycotina</taxon>
        <taxon>Eurotiomycetes</taxon>
        <taxon>Eurotiomycetidae</taxon>
        <taxon>Eurotiales</taxon>
        <taxon>Aspergillaceae</taxon>
        <taxon>Aspergillus</taxon>
        <taxon>Aspergillus subgen. Circumdati</taxon>
    </lineage>
</organism>
<name>A0A5N5X1H8_9EURO</name>
<dbReference type="PANTHER" id="PTHR12377">
    <property type="entry name" value="CYTOSOLIC IRON-SULFUR ASSEMBLY COMPONENT 2B-RELATED"/>
    <property type="match status" value="1"/>
</dbReference>
<gene>
    <name evidence="2" type="ORF">BDV29DRAFT_140103</name>
</gene>
<accession>A0A5N5X1H8</accession>
<dbReference type="Gene3D" id="6.10.250.1280">
    <property type="match status" value="1"/>
</dbReference>
<dbReference type="PANTHER" id="PTHR12377:SF0">
    <property type="entry name" value="CYTOSOLIC IRON-SULFUR ASSEMBLY COMPONENT 2B"/>
    <property type="match status" value="1"/>
</dbReference>
<proteinExistence type="inferred from homology"/>
<dbReference type="GO" id="GO:0051604">
    <property type="term" value="P:protein maturation"/>
    <property type="evidence" value="ECO:0007669"/>
    <property type="project" value="InterPro"/>
</dbReference>
<reference evidence="2 3" key="1">
    <citation type="submission" date="2019-04" db="EMBL/GenBank/DDBJ databases">
        <title>Friends and foes A comparative genomics study of 23 Aspergillus species from section Flavi.</title>
        <authorList>
            <consortium name="DOE Joint Genome Institute"/>
            <person name="Kjaerbolling I."/>
            <person name="Vesth T."/>
            <person name="Frisvad J.C."/>
            <person name="Nybo J.L."/>
            <person name="Theobald S."/>
            <person name="Kildgaard S."/>
            <person name="Isbrandt T."/>
            <person name="Kuo A."/>
            <person name="Sato A."/>
            <person name="Lyhne E.K."/>
            <person name="Kogle M.E."/>
            <person name="Wiebenga A."/>
            <person name="Kun R.S."/>
            <person name="Lubbers R.J."/>
            <person name="Makela M.R."/>
            <person name="Barry K."/>
            <person name="Chovatia M."/>
            <person name="Clum A."/>
            <person name="Daum C."/>
            <person name="Haridas S."/>
            <person name="He G."/>
            <person name="LaButti K."/>
            <person name="Lipzen A."/>
            <person name="Mondo S."/>
            <person name="Riley R."/>
            <person name="Salamov A."/>
            <person name="Simmons B.A."/>
            <person name="Magnuson J.K."/>
            <person name="Henrissat B."/>
            <person name="Mortensen U.H."/>
            <person name="Larsen T.O."/>
            <person name="Devries R.P."/>
            <person name="Grigoriev I.V."/>
            <person name="Machida M."/>
            <person name="Baker S.E."/>
            <person name="Andersen M.R."/>
        </authorList>
    </citation>
    <scope>NUCLEOTIDE SEQUENCE [LARGE SCALE GENOMIC DNA]</scope>
    <source>
        <strain evidence="2 3">CBS 151.66</strain>
    </source>
</reference>
<dbReference type="Proteomes" id="UP000326565">
    <property type="component" value="Unassembled WGS sequence"/>
</dbReference>
<dbReference type="SUPFAM" id="SSF117916">
    <property type="entry name" value="Fe-S cluster assembly (FSCA) domain-like"/>
    <property type="match status" value="1"/>
</dbReference>
<dbReference type="InterPro" id="IPR039796">
    <property type="entry name" value="MIP18"/>
</dbReference>
<comment type="similarity">
    <text evidence="1">Belongs to the MIP18 family.</text>
</comment>
<protein>
    <submittedName>
        <fullName evidence="2">Uncharacterized protein</fullName>
    </submittedName>
</protein>
<evidence type="ECO:0000256" key="1">
    <source>
        <dbReference type="ARBA" id="ARBA00010381"/>
    </source>
</evidence>
<evidence type="ECO:0000313" key="2">
    <source>
        <dbReference type="EMBL" id="KAB8073230.1"/>
    </source>
</evidence>
<dbReference type="Gene3D" id="3.30.300.130">
    <property type="entry name" value="Fe-S cluster assembly (FSCA)"/>
    <property type="match status" value="1"/>
</dbReference>
<dbReference type="OrthoDB" id="2746at2759"/>